<comment type="subcellular location">
    <subcellularLocation>
        <location evidence="2">Membrane</location>
    </subcellularLocation>
</comment>
<accession>A0A6G1GAN4</accession>
<dbReference type="GO" id="GO:0031505">
    <property type="term" value="P:fungal-type cell wall organization"/>
    <property type="evidence" value="ECO:0007669"/>
    <property type="project" value="TreeGrafter"/>
</dbReference>
<keyword evidence="8 13" id="KW-0472">Membrane</keyword>
<evidence type="ECO:0000313" key="18">
    <source>
        <dbReference type="RefSeq" id="XP_033536779.1"/>
    </source>
</evidence>
<evidence type="ECO:0000256" key="10">
    <source>
        <dbReference type="ARBA" id="ARBA00023295"/>
    </source>
</evidence>
<keyword evidence="11" id="KW-0961">Cell wall biogenesis/degradation</keyword>
<organism evidence="16">
    <name type="scientific">Eremomyces bilateralis CBS 781.70</name>
    <dbReference type="NCBI Taxonomy" id="1392243"/>
    <lineage>
        <taxon>Eukaryota</taxon>
        <taxon>Fungi</taxon>
        <taxon>Dikarya</taxon>
        <taxon>Ascomycota</taxon>
        <taxon>Pezizomycotina</taxon>
        <taxon>Dothideomycetes</taxon>
        <taxon>Dothideomycetes incertae sedis</taxon>
        <taxon>Eremomycetales</taxon>
        <taxon>Eremomycetaceae</taxon>
        <taxon>Eremomyces</taxon>
    </lineage>
</organism>
<comment type="catalytic activity">
    <reaction evidence="1">
        <text>Random endo-hydrolysis of N-acetyl-beta-D-glucosaminide (1-&gt;4)-beta-linkages in chitin and chitodextrins.</text>
        <dbReference type="EC" id="3.2.1.14"/>
    </reaction>
</comment>
<keyword evidence="13" id="KW-1133">Transmembrane helix</keyword>
<keyword evidence="7" id="KW-0378">Hydrolase</keyword>
<evidence type="ECO:0000256" key="2">
    <source>
        <dbReference type="ARBA" id="ARBA00004370"/>
    </source>
</evidence>
<dbReference type="Proteomes" id="UP000504638">
    <property type="component" value="Unplaced"/>
</dbReference>
<reference evidence="16 18" key="1">
    <citation type="submission" date="2020-01" db="EMBL/GenBank/DDBJ databases">
        <authorList>
            <consortium name="DOE Joint Genome Institute"/>
            <person name="Haridas S."/>
            <person name="Albert R."/>
            <person name="Binder M."/>
            <person name="Bloem J."/>
            <person name="Labutti K."/>
            <person name="Salamov A."/>
            <person name="Andreopoulos B."/>
            <person name="Baker S.E."/>
            <person name="Barry K."/>
            <person name="Bills G."/>
            <person name="Bluhm B.H."/>
            <person name="Cannon C."/>
            <person name="Castanera R."/>
            <person name="Culley D.E."/>
            <person name="Daum C."/>
            <person name="Ezra D."/>
            <person name="Gonzalez J.B."/>
            <person name="Henrissat B."/>
            <person name="Kuo A."/>
            <person name="Liang C."/>
            <person name="Lipzen A."/>
            <person name="Lutzoni F."/>
            <person name="Magnuson J."/>
            <person name="Mondo S."/>
            <person name="Nolan M."/>
            <person name="Ohm R."/>
            <person name="Pangilinan J."/>
            <person name="Park H.-J."/>
            <person name="Ramirez L."/>
            <person name="Alfaro M."/>
            <person name="Sun H."/>
            <person name="Tritt A."/>
            <person name="Yoshinaga Y."/>
            <person name="Zwiers L.-H."/>
            <person name="Turgeon B.G."/>
            <person name="Goodwin S.B."/>
            <person name="Spatafora J.W."/>
            <person name="Crous P.W."/>
            <person name="Grigoriev I.V."/>
        </authorList>
    </citation>
    <scope>NUCLEOTIDE SEQUENCE</scope>
    <source>
        <strain evidence="16 18">CBS 781.70</strain>
    </source>
</reference>
<dbReference type="AlphaFoldDB" id="A0A6G1GAN4"/>
<keyword evidence="9" id="KW-0325">Glycoprotein</keyword>
<keyword evidence="4" id="KW-0328">Glycosyltransferase</keyword>
<dbReference type="Gene3D" id="2.60.120.200">
    <property type="match status" value="1"/>
</dbReference>
<feature type="chain" id="PRO_5044631958" description="chitinase" evidence="14">
    <location>
        <begin position="21"/>
        <end position="377"/>
    </location>
</feature>
<evidence type="ECO:0000313" key="16">
    <source>
        <dbReference type="EMBL" id="KAF1815148.1"/>
    </source>
</evidence>
<dbReference type="InterPro" id="IPR050546">
    <property type="entry name" value="Glycosyl_Hydrlase_16"/>
</dbReference>
<evidence type="ECO:0000256" key="4">
    <source>
        <dbReference type="ARBA" id="ARBA00022676"/>
    </source>
</evidence>
<keyword evidence="6 14" id="KW-0732">Signal</keyword>
<evidence type="ECO:0000256" key="14">
    <source>
        <dbReference type="SAM" id="SignalP"/>
    </source>
</evidence>
<feature type="domain" description="GH16" evidence="15">
    <location>
        <begin position="44"/>
        <end position="239"/>
    </location>
</feature>
<proteinExistence type="inferred from homology"/>
<dbReference type="PANTHER" id="PTHR10963">
    <property type="entry name" value="GLYCOSYL HYDROLASE-RELATED"/>
    <property type="match status" value="1"/>
</dbReference>
<name>A0A6G1GAN4_9PEZI</name>
<keyword evidence="13" id="KW-0812">Transmembrane</keyword>
<evidence type="ECO:0000256" key="7">
    <source>
        <dbReference type="ARBA" id="ARBA00022801"/>
    </source>
</evidence>
<dbReference type="GO" id="GO:0016020">
    <property type="term" value="C:membrane"/>
    <property type="evidence" value="ECO:0007669"/>
    <property type="project" value="UniProtKB-SubCell"/>
</dbReference>
<dbReference type="RefSeq" id="XP_033536779.1">
    <property type="nucleotide sequence ID" value="XM_033674676.1"/>
</dbReference>
<gene>
    <name evidence="16 18" type="ORF">P152DRAFT_247327</name>
</gene>
<dbReference type="GO" id="GO:0009277">
    <property type="term" value="C:fungal-type cell wall"/>
    <property type="evidence" value="ECO:0007669"/>
    <property type="project" value="TreeGrafter"/>
</dbReference>
<reference evidence="18" key="3">
    <citation type="submission" date="2025-04" db="UniProtKB">
        <authorList>
            <consortium name="RefSeq"/>
        </authorList>
    </citation>
    <scope>IDENTIFICATION</scope>
    <source>
        <strain evidence="18">CBS 781.70</strain>
    </source>
</reference>
<feature type="signal peptide" evidence="14">
    <location>
        <begin position="1"/>
        <end position="20"/>
    </location>
</feature>
<evidence type="ECO:0000256" key="12">
    <source>
        <dbReference type="ARBA" id="ARBA00038074"/>
    </source>
</evidence>
<evidence type="ECO:0000259" key="15">
    <source>
        <dbReference type="PROSITE" id="PS51762"/>
    </source>
</evidence>
<dbReference type="GeneID" id="54415246"/>
<evidence type="ECO:0000256" key="3">
    <source>
        <dbReference type="ARBA" id="ARBA00012729"/>
    </source>
</evidence>
<keyword evidence="17" id="KW-1185">Reference proteome</keyword>
<dbReference type="CDD" id="cd02183">
    <property type="entry name" value="GH16_fungal_CRH1_transglycosylase"/>
    <property type="match status" value="1"/>
</dbReference>
<reference evidence="18" key="2">
    <citation type="submission" date="2020-04" db="EMBL/GenBank/DDBJ databases">
        <authorList>
            <consortium name="NCBI Genome Project"/>
        </authorList>
    </citation>
    <scope>NUCLEOTIDE SEQUENCE</scope>
    <source>
        <strain evidence="18">CBS 781.70</strain>
    </source>
</reference>
<evidence type="ECO:0000256" key="6">
    <source>
        <dbReference type="ARBA" id="ARBA00022729"/>
    </source>
</evidence>
<keyword evidence="10" id="KW-0326">Glycosidase</keyword>
<dbReference type="PANTHER" id="PTHR10963:SF27">
    <property type="entry name" value="GLYCOSIDASE-RELATED"/>
    <property type="match status" value="1"/>
</dbReference>
<dbReference type="EMBL" id="ML975152">
    <property type="protein sequence ID" value="KAF1815148.1"/>
    <property type="molecule type" value="Genomic_DNA"/>
</dbReference>
<dbReference type="GO" id="GO:0016757">
    <property type="term" value="F:glycosyltransferase activity"/>
    <property type="evidence" value="ECO:0007669"/>
    <property type="project" value="UniProtKB-KW"/>
</dbReference>
<dbReference type="GO" id="GO:0008843">
    <property type="term" value="F:endochitinase activity"/>
    <property type="evidence" value="ECO:0007669"/>
    <property type="project" value="UniProtKB-EC"/>
</dbReference>
<evidence type="ECO:0000256" key="8">
    <source>
        <dbReference type="ARBA" id="ARBA00023136"/>
    </source>
</evidence>
<keyword evidence="5" id="KW-0808">Transferase</keyword>
<dbReference type="InterPro" id="IPR013320">
    <property type="entry name" value="ConA-like_dom_sf"/>
</dbReference>
<dbReference type="PROSITE" id="PS51762">
    <property type="entry name" value="GH16_2"/>
    <property type="match status" value="1"/>
</dbReference>
<feature type="transmembrane region" description="Helical" evidence="13">
    <location>
        <begin position="297"/>
        <end position="319"/>
    </location>
</feature>
<evidence type="ECO:0000256" key="13">
    <source>
        <dbReference type="SAM" id="Phobius"/>
    </source>
</evidence>
<sequence>MYSLAFLSLALLSLLPTSLAQTHTNCDPLTRTDCPVHTALGTNATFDFQKHQADDKVWNTTNGKVNFTPDGAQFTIKERLESPTMQSTFYILFGRVSSIVRAAPGQGIISSVVIQAETLDEIDWEWLGSNTTSVQSNYYGKGDESYGGRGGIHDMVDPTADYHNYTTVWTKEKLEWWLDGNIIRTLKYEDAKDGTRFPQTPSTVRIGIWPAGDLQNPDGVREWAGGDVDYSKGPFTMTVRSVYVEDFTSGATYAYGDTSGNWQSIIVTQGESEAAKEIYTPHGVSGRWNALPKTTRIAIIASSLGGLALVLLAMTWCCIRQRRAGKKERIIADAEFAKGENELMDYRRHMQNGGFAMQGGVGHAPPQPVYHLPNNRF</sequence>
<dbReference type="InterPro" id="IPR000757">
    <property type="entry name" value="Beta-glucanase-like"/>
</dbReference>
<evidence type="ECO:0000313" key="17">
    <source>
        <dbReference type="Proteomes" id="UP000504638"/>
    </source>
</evidence>
<dbReference type="GO" id="GO:0005975">
    <property type="term" value="P:carbohydrate metabolic process"/>
    <property type="evidence" value="ECO:0007669"/>
    <property type="project" value="InterPro"/>
</dbReference>
<evidence type="ECO:0000256" key="1">
    <source>
        <dbReference type="ARBA" id="ARBA00000822"/>
    </source>
</evidence>
<protein>
    <recommendedName>
        <fullName evidence="3">chitinase</fullName>
        <ecNumber evidence="3">3.2.1.14</ecNumber>
    </recommendedName>
</protein>
<evidence type="ECO:0000256" key="9">
    <source>
        <dbReference type="ARBA" id="ARBA00023180"/>
    </source>
</evidence>
<dbReference type="EC" id="3.2.1.14" evidence="3"/>
<dbReference type="OrthoDB" id="4781at2759"/>
<dbReference type="SUPFAM" id="SSF49899">
    <property type="entry name" value="Concanavalin A-like lectins/glucanases"/>
    <property type="match status" value="1"/>
</dbReference>
<dbReference type="Pfam" id="PF00722">
    <property type="entry name" value="Glyco_hydro_16"/>
    <property type="match status" value="1"/>
</dbReference>
<comment type="similarity">
    <text evidence="12">Belongs to the glycosyl hydrolase 16 family. CRH1 subfamily.</text>
</comment>
<evidence type="ECO:0000256" key="5">
    <source>
        <dbReference type="ARBA" id="ARBA00022679"/>
    </source>
</evidence>
<evidence type="ECO:0000256" key="11">
    <source>
        <dbReference type="ARBA" id="ARBA00023316"/>
    </source>
</evidence>